<name>A0A644YIE5_9ZZZZ</name>
<dbReference type="GO" id="GO:0008236">
    <property type="term" value="F:serine-type peptidase activity"/>
    <property type="evidence" value="ECO:0007669"/>
    <property type="project" value="InterPro"/>
</dbReference>
<dbReference type="AlphaFoldDB" id="A0A644YIE5"/>
<gene>
    <name evidence="3" type="ORF">SDC9_72764</name>
</gene>
<dbReference type="PANTHER" id="PTHR32060">
    <property type="entry name" value="TAIL-SPECIFIC PROTEASE"/>
    <property type="match status" value="1"/>
</dbReference>
<dbReference type="GO" id="GO:0004175">
    <property type="term" value="F:endopeptidase activity"/>
    <property type="evidence" value="ECO:0007669"/>
    <property type="project" value="TreeGrafter"/>
</dbReference>
<proteinExistence type="predicted"/>
<dbReference type="GO" id="GO:0006508">
    <property type="term" value="P:proteolysis"/>
    <property type="evidence" value="ECO:0007669"/>
    <property type="project" value="InterPro"/>
</dbReference>
<evidence type="ECO:0000313" key="3">
    <source>
        <dbReference type="EMBL" id="MPM26263.1"/>
    </source>
</evidence>
<evidence type="ECO:0000259" key="1">
    <source>
        <dbReference type="Pfam" id="PF03572"/>
    </source>
</evidence>
<dbReference type="InterPro" id="IPR029045">
    <property type="entry name" value="ClpP/crotonase-like_dom_sf"/>
</dbReference>
<dbReference type="SUPFAM" id="SSF52096">
    <property type="entry name" value="ClpP/crotonase"/>
    <property type="match status" value="1"/>
</dbReference>
<dbReference type="Gene3D" id="3.30.750.44">
    <property type="match status" value="1"/>
</dbReference>
<dbReference type="InterPro" id="IPR005151">
    <property type="entry name" value="Tail-specific_protease"/>
</dbReference>
<evidence type="ECO:0008006" key="4">
    <source>
        <dbReference type="Google" id="ProtNLM"/>
    </source>
</evidence>
<organism evidence="3">
    <name type="scientific">bioreactor metagenome</name>
    <dbReference type="NCBI Taxonomy" id="1076179"/>
    <lineage>
        <taxon>unclassified sequences</taxon>
        <taxon>metagenomes</taxon>
        <taxon>ecological metagenomes</taxon>
    </lineage>
</organism>
<dbReference type="Gene3D" id="3.90.226.10">
    <property type="entry name" value="2-enoyl-CoA Hydratase, Chain A, domain 1"/>
    <property type="match status" value="1"/>
</dbReference>
<protein>
    <recommendedName>
        <fullName evidence="4">Tail specific protease domain-containing protein</fullName>
    </recommendedName>
</protein>
<comment type="caution">
    <text evidence="3">The sequence shown here is derived from an EMBL/GenBank/DDBJ whole genome shotgun (WGS) entry which is preliminary data.</text>
</comment>
<evidence type="ECO:0000259" key="2">
    <source>
        <dbReference type="Pfam" id="PF14684"/>
    </source>
</evidence>
<feature type="domain" description="Tail specific protease" evidence="1">
    <location>
        <begin position="175"/>
        <end position="389"/>
    </location>
</feature>
<dbReference type="InterPro" id="IPR028204">
    <property type="entry name" value="Tricorn_C1"/>
</dbReference>
<dbReference type="Pfam" id="PF03572">
    <property type="entry name" value="Peptidase_S41"/>
    <property type="match status" value="1"/>
</dbReference>
<dbReference type="PANTHER" id="PTHR32060:SF22">
    <property type="entry name" value="CARBOXYL-TERMINAL-PROCESSING PEPTIDASE 3, CHLOROPLASTIC"/>
    <property type="match status" value="1"/>
</dbReference>
<dbReference type="Pfam" id="PF14684">
    <property type="entry name" value="Tricorn_C1"/>
    <property type="match status" value="1"/>
</dbReference>
<reference evidence="3" key="1">
    <citation type="submission" date="2019-08" db="EMBL/GenBank/DDBJ databases">
        <authorList>
            <person name="Kucharzyk K."/>
            <person name="Murdoch R.W."/>
            <person name="Higgins S."/>
            <person name="Loffler F."/>
        </authorList>
    </citation>
    <scope>NUCLEOTIDE SEQUENCE</scope>
</reference>
<dbReference type="EMBL" id="VSSQ01004692">
    <property type="protein sequence ID" value="MPM26263.1"/>
    <property type="molecule type" value="Genomic_DNA"/>
</dbReference>
<accession>A0A644YIE5</accession>
<dbReference type="CDD" id="cd07563">
    <property type="entry name" value="Peptidase_S41_IRBP"/>
    <property type="match status" value="1"/>
</dbReference>
<sequence length="411" mass="46647">MKKKFLILIILFMLIITGYYSLRQNPLATNSSKNKQLTETQKLNDFEYMYTILKDDYPYFEVNKRQNGVDWLSMKDKYISKIKATNNDVDFYKVLENILSEFNNGHVSMINKDFYSLMQNLYEKDANSSEAWLTQLNSETVKERYSSMPDSKAVPKDSKYIVPNNVKTNLLEKDKVAYMAIHSFNSFNIEGDMKIINPFLQSIKDYKALIIDIRGNGGGDTRYWSDNIVPMLLNSTVTDTQYLAFRGGNYVEQFIKSRLGYSYFSLSKISDMDSDVLKNSPPELKTDFKYYSTNNTSYKPMNSIGFNGRVFLLIDNGVFSSAEAFAVFAKDTGFATLIGEKTGGDGIGFDPAICTLPNSGYIFRFPLEMGLTSDGTSNFEHKTEPDVKVSAKVGADLTKDETIKAVLKLID</sequence>
<feature type="domain" description="Tricorn protease C1" evidence="2">
    <location>
        <begin position="42"/>
        <end position="99"/>
    </location>
</feature>